<accession>A0ABW7PN20</accession>
<sequence length="97" mass="9689">MPGVRGRPLRQRLATHVATLVLGAGAVLALGGGSPAGAAGGSPVEERTCRSPGAHPHPSLWAPAAGAARTAKEPSSWAGRVTPGQERLTGTDACCRC</sequence>
<evidence type="ECO:0000313" key="3">
    <source>
        <dbReference type="Proteomes" id="UP001610631"/>
    </source>
</evidence>
<keyword evidence="3" id="KW-1185">Reference proteome</keyword>
<dbReference type="RefSeq" id="WP_395513324.1">
    <property type="nucleotide sequence ID" value="NZ_JBBDHD010000143.1"/>
</dbReference>
<evidence type="ECO:0000256" key="1">
    <source>
        <dbReference type="SAM" id="MobiDB-lite"/>
    </source>
</evidence>
<evidence type="ECO:0000313" key="2">
    <source>
        <dbReference type="EMBL" id="MFH7599698.1"/>
    </source>
</evidence>
<gene>
    <name evidence="2" type="ORF">WDV06_32050</name>
</gene>
<evidence type="ECO:0008006" key="4">
    <source>
        <dbReference type="Google" id="ProtNLM"/>
    </source>
</evidence>
<dbReference type="EMBL" id="JBBDHD010000143">
    <property type="protein sequence ID" value="MFH7599698.1"/>
    <property type="molecule type" value="Genomic_DNA"/>
</dbReference>
<feature type="region of interest" description="Disordered" evidence="1">
    <location>
        <begin position="32"/>
        <end position="97"/>
    </location>
</feature>
<reference evidence="2 3" key="1">
    <citation type="submission" date="2024-03" db="EMBL/GenBank/DDBJ databases">
        <title>Whole genome sequencing of Streptomyces racemochromogenes, to identify antimicrobial biosynthetic gene clusters.</title>
        <authorList>
            <person name="Suryawanshi P."/>
            <person name="Krishnaraj P.U."/>
            <person name="Arun Y.P."/>
            <person name="Suryawanshi M.P."/>
            <person name="Rakshit O."/>
        </authorList>
    </citation>
    <scope>NUCLEOTIDE SEQUENCE [LARGE SCALE GENOMIC DNA]</scope>
    <source>
        <strain evidence="2 3">AUDT626</strain>
    </source>
</reference>
<name>A0ABW7PN20_9ACTN</name>
<comment type="caution">
    <text evidence="2">The sequence shown here is derived from an EMBL/GenBank/DDBJ whole genome shotgun (WGS) entry which is preliminary data.</text>
</comment>
<protein>
    <recommendedName>
        <fullName evidence="4">Secreted protein</fullName>
    </recommendedName>
</protein>
<proteinExistence type="predicted"/>
<organism evidence="2 3">
    <name type="scientific">Streptomyces racemochromogenes</name>
    <dbReference type="NCBI Taxonomy" id="67353"/>
    <lineage>
        <taxon>Bacteria</taxon>
        <taxon>Bacillati</taxon>
        <taxon>Actinomycetota</taxon>
        <taxon>Actinomycetes</taxon>
        <taxon>Kitasatosporales</taxon>
        <taxon>Streptomycetaceae</taxon>
        <taxon>Streptomyces</taxon>
    </lineage>
</organism>
<dbReference type="Proteomes" id="UP001610631">
    <property type="component" value="Unassembled WGS sequence"/>
</dbReference>